<sequence>MSLDELLDFPCEFPIKVFGSAEGGFAASVEAAVRLAAPELEEVSVTVRASGGGRFVAVTVTITASSQAQIEAIYGRIGTLPGVLMVL</sequence>
<gene>
    <name evidence="3" type="ORF">GNH96_02860</name>
</gene>
<protein>
    <recommendedName>
        <fullName evidence="2">UPF0250 protein GNH96_02860</fullName>
    </recommendedName>
</protein>
<dbReference type="PANTHER" id="PTHR38036">
    <property type="entry name" value="UPF0250 PROTEIN YBED"/>
    <property type="match status" value="1"/>
</dbReference>
<dbReference type="PANTHER" id="PTHR38036:SF1">
    <property type="entry name" value="UPF0250 PROTEIN YBED"/>
    <property type="match status" value="1"/>
</dbReference>
<dbReference type="Proteomes" id="UP000503004">
    <property type="component" value="Chromosome"/>
</dbReference>
<organism evidence="3 4">
    <name type="scientific">Methylococcus geothermalis</name>
    <dbReference type="NCBI Taxonomy" id="2681310"/>
    <lineage>
        <taxon>Bacteria</taxon>
        <taxon>Pseudomonadati</taxon>
        <taxon>Pseudomonadota</taxon>
        <taxon>Gammaproteobacteria</taxon>
        <taxon>Methylococcales</taxon>
        <taxon>Methylococcaceae</taxon>
        <taxon>Methylococcus</taxon>
    </lineage>
</organism>
<dbReference type="Gene3D" id="3.30.70.260">
    <property type="match status" value="1"/>
</dbReference>
<evidence type="ECO:0000313" key="4">
    <source>
        <dbReference type="Proteomes" id="UP000503004"/>
    </source>
</evidence>
<comment type="similarity">
    <text evidence="1 2">Belongs to the UPF0250 family.</text>
</comment>
<dbReference type="Pfam" id="PF04359">
    <property type="entry name" value="DUF493"/>
    <property type="match status" value="1"/>
</dbReference>
<dbReference type="InterPro" id="IPR007454">
    <property type="entry name" value="UPF0250_YbeD-like"/>
</dbReference>
<reference evidence="4" key="1">
    <citation type="submission" date="2019-12" db="EMBL/GenBank/DDBJ databases">
        <authorList>
            <person name="Awala S.I."/>
            <person name="Rhee S.K."/>
        </authorList>
    </citation>
    <scope>NUCLEOTIDE SEQUENCE [LARGE SCALE GENOMIC DNA]</scope>
    <source>
        <strain evidence="4">IM1</strain>
    </source>
</reference>
<evidence type="ECO:0000313" key="3">
    <source>
        <dbReference type="EMBL" id="QJD29013.1"/>
    </source>
</evidence>
<dbReference type="SUPFAM" id="SSF117991">
    <property type="entry name" value="YbeD/HP0495-like"/>
    <property type="match status" value="1"/>
</dbReference>
<accession>A0A858Q5F2</accession>
<dbReference type="KEGG" id="metu:GNH96_02860"/>
<dbReference type="GO" id="GO:0005829">
    <property type="term" value="C:cytosol"/>
    <property type="evidence" value="ECO:0007669"/>
    <property type="project" value="TreeGrafter"/>
</dbReference>
<dbReference type="RefSeq" id="WP_169602114.1">
    <property type="nucleotide sequence ID" value="NZ_CP046565.1"/>
</dbReference>
<name>A0A858Q5F2_9GAMM</name>
<dbReference type="EMBL" id="CP046565">
    <property type="protein sequence ID" value="QJD29013.1"/>
    <property type="molecule type" value="Genomic_DNA"/>
</dbReference>
<keyword evidence="4" id="KW-1185">Reference proteome</keyword>
<dbReference type="AlphaFoldDB" id="A0A858Q5F2"/>
<dbReference type="HAMAP" id="MF_00659">
    <property type="entry name" value="UPF0250"/>
    <property type="match status" value="1"/>
</dbReference>
<dbReference type="InterPro" id="IPR027471">
    <property type="entry name" value="YbeD-like_sf"/>
</dbReference>
<evidence type="ECO:0000256" key="1">
    <source>
        <dbReference type="ARBA" id="ARBA00008460"/>
    </source>
</evidence>
<proteinExistence type="inferred from homology"/>
<evidence type="ECO:0000256" key="2">
    <source>
        <dbReference type="HAMAP-Rule" id="MF_00659"/>
    </source>
</evidence>